<dbReference type="EMBL" id="JAQQXT010000011">
    <property type="protein sequence ID" value="MDC8773338.1"/>
    <property type="molecule type" value="Genomic_DNA"/>
</dbReference>
<keyword evidence="2" id="KW-0812">Transmembrane</keyword>
<gene>
    <name evidence="3" type="ORF">PRZ03_17280</name>
</gene>
<evidence type="ECO:0000313" key="4">
    <source>
        <dbReference type="Proteomes" id="UP001221189"/>
    </source>
</evidence>
<feature type="region of interest" description="Disordered" evidence="1">
    <location>
        <begin position="120"/>
        <end position="145"/>
    </location>
</feature>
<proteinExistence type="predicted"/>
<dbReference type="Proteomes" id="UP001221189">
    <property type="component" value="Unassembled WGS sequence"/>
</dbReference>
<feature type="transmembrane region" description="Helical" evidence="2">
    <location>
        <begin position="45"/>
        <end position="65"/>
    </location>
</feature>
<organism evidence="3 4">
    <name type="scientific">Roseateles albus</name>
    <dbReference type="NCBI Taxonomy" id="2987525"/>
    <lineage>
        <taxon>Bacteria</taxon>
        <taxon>Pseudomonadati</taxon>
        <taxon>Pseudomonadota</taxon>
        <taxon>Betaproteobacteria</taxon>
        <taxon>Burkholderiales</taxon>
        <taxon>Sphaerotilaceae</taxon>
        <taxon>Roseateles</taxon>
    </lineage>
</organism>
<keyword evidence="2" id="KW-0472">Membrane</keyword>
<evidence type="ECO:0000313" key="3">
    <source>
        <dbReference type="EMBL" id="MDC8773338.1"/>
    </source>
</evidence>
<feature type="compositionally biased region" description="Basic and acidic residues" evidence="1">
    <location>
        <begin position="123"/>
        <end position="145"/>
    </location>
</feature>
<protein>
    <submittedName>
        <fullName evidence="3">Uncharacterized protein</fullName>
    </submittedName>
</protein>
<keyword evidence="4" id="KW-1185">Reference proteome</keyword>
<name>A0ABT5KHD8_9BURK</name>
<reference evidence="3 4" key="1">
    <citation type="submission" date="2022-10" db="EMBL/GenBank/DDBJ databases">
        <title>Paucibacter sp. hw1 Genome sequencing.</title>
        <authorList>
            <person name="Park S."/>
        </authorList>
    </citation>
    <scope>NUCLEOTIDE SEQUENCE [LARGE SCALE GENOMIC DNA]</scope>
    <source>
        <strain evidence="4">hw1</strain>
    </source>
</reference>
<keyword evidence="2" id="KW-1133">Transmembrane helix</keyword>
<dbReference type="RefSeq" id="WP_273601472.1">
    <property type="nucleotide sequence ID" value="NZ_JAQQXT010000011.1"/>
</dbReference>
<evidence type="ECO:0000256" key="2">
    <source>
        <dbReference type="SAM" id="Phobius"/>
    </source>
</evidence>
<comment type="caution">
    <text evidence="3">The sequence shown here is derived from an EMBL/GenBank/DDBJ whole genome shotgun (WGS) entry which is preliminary data.</text>
</comment>
<evidence type="ECO:0000256" key="1">
    <source>
        <dbReference type="SAM" id="MobiDB-lite"/>
    </source>
</evidence>
<accession>A0ABT5KHD8</accession>
<sequence length="181" mass="20321">MTDIPALRTVLTNLQAQHALAFLIRLNGAPSRGERRRFFRRMRRHLVNAGYLMGHSSGICAVIPLKGQGSRLARHEVVNWLLDQDTDIRARVFSPIELKGLIFGEFNPSLHGQLLESSMTDSVKGEDDKAGKAGEEGKSSDERGQKCSGQALLRRVIEGVLLQTLYRWQTLWTCVKEDAHE</sequence>